<organism evidence="1 2">
    <name type="scientific">Edwardsiella phage pEt-SU</name>
    <dbReference type="NCBI Taxonomy" id="2562142"/>
    <lineage>
        <taxon>Viruses</taxon>
        <taxon>Duplodnaviria</taxon>
        <taxon>Heunggongvirae</taxon>
        <taxon>Uroviricota</taxon>
        <taxon>Caudoviricetes</taxon>
        <taxon>Chimalliviridae</taxon>
        <taxon>Petsuvirus</taxon>
        <taxon>Petsuvirus pEtSU</taxon>
    </lineage>
</organism>
<protein>
    <submittedName>
        <fullName evidence="1">Uncharacterized protein</fullName>
    </submittedName>
</protein>
<sequence>MKLIPVFKDSESMDKNLFVPTAIKKPTRSPFPEDGKYSRTFFTSFIKPGKVPNLLKLCSLDGVTWGSAISVAGEVKVTSLLVRITMGDKAYYGTINGDPTTGLLSLKKTSGSERVYAFREDIMPENALVIFEYPEPNYGYDISVPRLPLDITFDATSYTLTLKESAVGTVSLVGIAVEIETVENKDNS</sequence>
<keyword evidence="2" id="KW-1185">Reference proteome</keyword>
<dbReference type="Proteomes" id="UP000297195">
    <property type="component" value="Segment"/>
</dbReference>
<evidence type="ECO:0000313" key="2">
    <source>
        <dbReference type="Proteomes" id="UP000297195"/>
    </source>
</evidence>
<evidence type="ECO:0000313" key="1">
    <source>
        <dbReference type="EMBL" id="QBZ70668.1"/>
    </source>
</evidence>
<accession>A0A4D6DWR7</accession>
<gene>
    <name evidence="1" type="ORF">pETSU_087</name>
</gene>
<dbReference type="EMBL" id="MK689364">
    <property type="protein sequence ID" value="QBZ70668.1"/>
    <property type="molecule type" value="Genomic_DNA"/>
</dbReference>
<reference evidence="1 2" key="1">
    <citation type="submission" date="2019-03" db="EMBL/GenBank/DDBJ databases">
        <authorList>
            <person name="Kim S.G."/>
            <person name="Park S.C."/>
        </authorList>
    </citation>
    <scope>NUCLEOTIDE SEQUENCE [LARGE SCALE GENOMIC DNA]</scope>
</reference>
<name>A0A4D6DWR7_9CAUD</name>
<proteinExistence type="predicted"/>